<dbReference type="PROSITE" id="PS51257">
    <property type="entry name" value="PROKAR_LIPOPROTEIN"/>
    <property type="match status" value="1"/>
</dbReference>
<comment type="function">
    <text evidence="5">Effector that suppresses plant defense responses during pathogen infection.</text>
</comment>
<keyword evidence="3 5" id="KW-0964">Secreted</keyword>
<keyword evidence="7" id="KW-1185">Reference proteome</keyword>
<accession>A0A2P4X1M4</accession>
<comment type="caution">
    <text evidence="6">The sequence shown here is derived from an EMBL/GenBank/DDBJ whole genome shotgun (WGS) entry which is preliminary data.</text>
</comment>
<evidence type="ECO:0000313" key="6">
    <source>
        <dbReference type="EMBL" id="POM59449.1"/>
    </source>
</evidence>
<evidence type="ECO:0000256" key="4">
    <source>
        <dbReference type="ARBA" id="ARBA00022729"/>
    </source>
</evidence>
<dbReference type="GO" id="GO:0005576">
    <property type="term" value="C:extracellular region"/>
    <property type="evidence" value="ECO:0007669"/>
    <property type="project" value="UniProtKB-SubCell"/>
</dbReference>
<protein>
    <recommendedName>
        <fullName evidence="5">RxLR effector protein</fullName>
    </recommendedName>
</protein>
<dbReference type="Pfam" id="PF16810">
    <property type="entry name" value="RXLR"/>
    <property type="match status" value="1"/>
</dbReference>
<name>A0A2P4X1M4_9STRA</name>
<reference evidence="6 7" key="1">
    <citation type="journal article" date="2017" name="Genome Biol. Evol.">
        <title>Phytophthora megakarya and P. palmivora, closely related causal agents of cacao black pod rot, underwent increases in genome sizes and gene numbers by different mechanisms.</title>
        <authorList>
            <person name="Ali S.S."/>
            <person name="Shao J."/>
            <person name="Lary D.J."/>
            <person name="Kronmiller B."/>
            <person name="Shen D."/>
            <person name="Strem M.D."/>
            <person name="Amoako-Attah I."/>
            <person name="Akrofi A.Y."/>
            <person name="Begoude B.A."/>
            <person name="Ten Hoopen G.M."/>
            <person name="Coulibaly K."/>
            <person name="Kebe B.I."/>
            <person name="Melnick R.L."/>
            <person name="Guiltinan M.J."/>
            <person name="Tyler B.M."/>
            <person name="Meinhardt L.W."/>
            <person name="Bailey B.A."/>
        </authorList>
    </citation>
    <scope>NUCLEOTIDE SEQUENCE [LARGE SCALE GENOMIC DNA]</scope>
    <source>
        <strain evidence="7">sbr112.9</strain>
    </source>
</reference>
<evidence type="ECO:0000256" key="1">
    <source>
        <dbReference type="ARBA" id="ARBA00004613"/>
    </source>
</evidence>
<dbReference type="OrthoDB" id="145360at2759"/>
<dbReference type="EMBL" id="NCKW01017153">
    <property type="protein sequence ID" value="POM59449.1"/>
    <property type="molecule type" value="Genomic_DNA"/>
</dbReference>
<sequence>MTKAHCILIAAIAILLTSCNAASISTLTEVASPDLVSSIDVESAGLAKNRFLRTGKIVDNENNLGLDEDSDEEERGLPPGASEKLANAMAKWTQTTAALNKIDDEAAKIAGTKELYKDMFKVIAEVGVTPRMMSKKLDIPGKVNTMKRAALLYDGEYMLWLNYWRWWGKNIVKQKHA</sequence>
<feature type="chain" id="PRO_5028505560" description="RxLR effector protein" evidence="5">
    <location>
        <begin position="22"/>
        <end position="177"/>
    </location>
</feature>
<dbReference type="AlphaFoldDB" id="A0A2P4X1M4"/>
<gene>
    <name evidence="6" type="ORF">PHPALM_31824</name>
</gene>
<evidence type="ECO:0000256" key="5">
    <source>
        <dbReference type="RuleBase" id="RU367124"/>
    </source>
</evidence>
<organism evidence="6 7">
    <name type="scientific">Phytophthora palmivora</name>
    <dbReference type="NCBI Taxonomy" id="4796"/>
    <lineage>
        <taxon>Eukaryota</taxon>
        <taxon>Sar</taxon>
        <taxon>Stramenopiles</taxon>
        <taxon>Oomycota</taxon>
        <taxon>Peronosporomycetes</taxon>
        <taxon>Peronosporales</taxon>
        <taxon>Peronosporaceae</taxon>
        <taxon>Phytophthora</taxon>
    </lineage>
</organism>
<keyword evidence="4 5" id="KW-0732">Signal</keyword>
<comment type="subcellular location">
    <subcellularLocation>
        <location evidence="1 5">Secreted</location>
    </subcellularLocation>
</comment>
<comment type="domain">
    <text evidence="5">The RxLR-dEER motif acts to carry the protein into the host cell cytoplasm through binding to cell surface phosphatidylinositol-3-phosphate.</text>
</comment>
<evidence type="ECO:0000256" key="2">
    <source>
        <dbReference type="ARBA" id="ARBA00010400"/>
    </source>
</evidence>
<comment type="similarity">
    <text evidence="2 5">Belongs to the RxLR effector family.</text>
</comment>
<feature type="signal peptide" evidence="5">
    <location>
        <begin position="1"/>
        <end position="21"/>
    </location>
</feature>
<evidence type="ECO:0000256" key="3">
    <source>
        <dbReference type="ARBA" id="ARBA00022525"/>
    </source>
</evidence>
<dbReference type="Proteomes" id="UP000237271">
    <property type="component" value="Unassembled WGS sequence"/>
</dbReference>
<proteinExistence type="inferred from homology"/>
<dbReference type="InterPro" id="IPR031825">
    <property type="entry name" value="RXLR"/>
</dbReference>
<evidence type="ECO:0000313" key="7">
    <source>
        <dbReference type="Proteomes" id="UP000237271"/>
    </source>
</evidence>